<organism evidence="3 4">
    <name type="scientific">Candidatus Cetobacterium colombiensis</name>
    <dbReference type="NCBI Taxonomy" id="3073100"/>
    <lineage>
        <taxon>Bacteria</taxon>
        <taxon>Fusobacteriati</taxon>
        <taxon>Fusobacteriota</taxon>
        <taxon>Fusobacteriia</taxon>
        <taxon>Fusobacteriales</taxon>
        <taxon>Fusobacteriaceae</taxon>
        <taxon>Cetobacterium</taxon>
    </lineage>
</organism>
<proteinExistence type="inferred from homology"/>
<dbReference type="Proteomes" id="UP001279681">
    <property type="component" value="Unassembled WGS sequence"/>
</dbReference>
<evidence type="ECO:0000313" key="4">
    <source>
        <dbReference type="Proteomes" id="UP001279681"/>
    </source>
</evidence>
<accession>A0ABU4WEI3</accession>
<name>A0ABU4WEI3_9FUSO</name>
<comment type="similarity">
    <text evidence="1">Belongs to the initiator RepB protein family.</text>
</comment>
<dbReference type="Pfam" id="PF01051">
    <property type="entry name" value="Rep3_N"/>
    <property type="match status" value="1"/>
</dbReference>
<dbReference type="RefSeq" id="WP_320314740.1">
    <property type="nucleotide sequence ID" value="NZ_JAVIKH010000037.1"/>
</dbReference>
<evidence type="ECO:0000313" key="3">
    <source>
        <dbReference type="EMBL" id="MDX8337402.1"/>
    </source>
</evidence>
<keyword evidence="4" id="KW-1185">Reference proteome</keyword>
<dbReference type="InterPro" id="IPR000525">
    <property type="entry name" value="Initiator_Rep_WH1"/>
</dbReference>
<comment type="caution">
    <text evidence="3">The sequence shown here is derived from an EMBL/GenBank/DDBJ whole genome shotgun (WGS) entry which is preliminary data.</text>
</comment>
<dbReference type="InterPro" id="IPR036390">
    <property type="entry name" value="WH_DNA-bd_sf"/>
</dbReference>
<reference evidence="4" key="1">
    <citation type="submission" date="2023-07" db="EMBL/GenBank/DDBJ databases">
        <authorList>
            <person name="Colorado M.A."/>
            <person name="Villamil L.M."/>
            <person name="Melo J.F."/>
            <person name="Rodriguez J.A."/>
            <person name="Ruiz R.Y."/>
        </authorList>
    </citation>
    <scope>NUCLEOTIDE SEQUENCE [LARGE SCALE GENOMIC DNA]</scope>
    <source>
        <strain evidence="4">C33</strain>
    </source>
</reference>
<dbReference type="EMBL" id="JAVIKH010000037">
    <property type="protein sequence ID" value="MDX8337402.1"/>
    <property type="molecule type" value="Genomic_DNA"/>
</dbReference>
<protein>
    <submittedName>
        <fullName evidence="3">Replication initiation protein</fullName>
    </submittedName>
</protein>
<gene>
    <name evidence="3" type="ORF">RFV38_13025</name>
</gene>
<evidence type="ECO:0000259" key="2">
    <source>
        <dbReference type="Pfam" id="PF01051"/>
    </source>
</evidence>
<sequence length="346" mass="40663">MDELVLRNELTAFINDYNEAELALFLVLCKQIQNNELDNVDGKAFFQIKYSNLFLGKNYTARELEFLIENFYKKSIKTTLVDDLTSANGIHLGKKGDIIDNVPFYSILANSEERVFNCFVNPFLISFIKEIIGNFTILDIEKVFRINGKYARKLYLLIVRYKNKADNYKIANPEEKFEINFLKDIVGYDKTKPNKEFLRLLKKITGDIGEFIPGLSYDTLRNGRSISNIKFSWDLEKKIKNNDHIEEIMPTKENEKKSINKKLEKTLKYLENERNINLKTINENSELDRLYNLFENFSNDIKNDILKKAKEFYQKEIEVENMNETQLRAFELSKKSIILKVMKGEI</sequence>
<feature type="domain" description="Initiator Rep protein WH1" evidence="2">
    <location>
        <begin position="7"/>
        <end position="158"/>
    </location>
</feature>
<evidence type="ECO:0000256" key="1">
    <source>
        <dbReference type="ARBA" id="ARBA00038283"/>
    </source>
</evidence>
<dbReference type="SUPFAM" id="SSF46785">
    <property type="entry name" value="Winged helix' DNA-binding domain"/>
    <property type="match status" value="1"/>
</dbReference>